<feature type="transmembrane region" description="Helical" evidence="1">
    <location>
        <begin position="218"/>
        <end position="240"/>
    </location>
</feature>
<feature type="transmembrane region" description="Helical" evidence="1">
    <location>
        <begin position="362"/>
        <end position="384"/>
    </location>
</feature>
<evidence type="ECO:0000313" key="2">
    <source>
        <dbReference type="EMBL" id="PWN93427.1"/>
    </source>
</evidence>
<organism evidence="2 3">
    <name type="scientific">Acaromyces ingoldii</name>
    <dbReference type="NCBI Taxonomy" id="215250"/>
    <lineage>
        <taxon>Eukaryota</taxon>
        <taxon>Fungi</taxon>
        <taxon>Dikarya</taxon>
        <taxon>Basidiomycota</taxon>
        <taxon>Ustilaginomycotina</taxon>
        <taxon>Exobasidiomycetes</taxon>
        <taxon>Exobasidiales</taxon>
        <taxon>Cryptobasidiaceae</taxon>
        <taxon>Acaromyces</taxon>
    </lineage>
</organism>
<evidence type="ECO:0000313" key="3">
    <source>
        <dbReference type="Proteomes" id="UP000245768"/>
    </source>
</evidence>
<gene>
    <name evidence="2" type="ORF">FA10DRAFT_264082</name>
</gene>
<dbReference type="OrthoDB" id="3361566at2759"/>
<keyword evidence="1" id="KW-1133">Transmembrane helix</keyword>
<dbReference type="AlphaFoldDB" id="A0A316YVH8"/>
<reference evidence="2 3" key="1">
    <citation type="journal article" date="2018" name="Mol. Biol. Evol.">
        <title>Broad Genomic Sampling Reveals a Smut Pathogenic Ancestry of the Fungal Clade Ustilaginomycotina.</title>
        <authorList>
            <person name="Kijpornyongpan T."/>
            <person name="Mondo S.J."/>
            <person name="Barry K."/>
            <person name="Sandor L."/>
            <person name="Lee J."/>
            <person name="Lipzen A."/>
            <person name="Pangilinan J."/>
            <person name="LaButti K."/>
            <person name="Hainaut M."/>
            <person name="Henrissat B."/>
            <person name="Grigoriev I.V."/>
            <person name="Spatafora J.W."/>
            <person name="Aime M.C."/>
        </authorList>
    </citation>
    <scope>NUCLEOTIDE SEQUENCE [LARGE SCALE GENOMIC DNA]</scope>
    <source>
        <strain evidence="2 3">MCA 4198</strain>
    </source>
</reference>
<feature type="transmembrane region" description="Helical" evidence="1">
    <location>
        <begin position="304"/>
        <end position="329"/>
    </location>
</feature>
<dbReference type="InParanoid" id="A0A316YVH8"/>
<accession>A0A316YVH8</accession>
<feature type="transmembrane region" description="Helical" evidence="1">
    <location>
        <begin position="138"/>
        <end position="154"/>
    </location>
</feature>
<name>A0A316YVH8_9BASI</name>
<feature type="transmembrane region" description="Helical" evidence="1">
    <location>
        <begin position="79"/>
        <end position="100"/>
    </location>
</feature>
<keyword evidence="1" id="KW-0812">Transmembrane</keyword>
<dbReference type="RefSeq" id="XP_025380625.1">
    <property type="nucleotide sequence ID" value="XM_025520502.1"/>
</dbReference>
<feature type="transmembrane region" description="Helical" evidence="1">
    <location>
        <begin position="112"/>
        <end position="132"/>
    </location>
</feature>
<sequence length="404" mass="43420">MSSSSVVPLVPAAVLGLSALTYKLTWLDDARTSALPSLLNTCMRASKKNPNPSLTSIPSLDDTLCARLAFFKEVTESRAGFGAFCVFAAIVVPYLLRVSYVASSPNYRPSPLPSIALPLLASMLTSISTLLLGRGLGLFIPSIITILYTVTALTKSRSQGIPPLPAPAAAIYGANLVTFISTILLALQLSASSPSEARARIHNSFLAPYIGKDVATQIPLVTSLLSDFFPIVVALPLLVLGLRSVSRPKNEAEATATMKGYLAEEIAYCFERTWSYYRQVGLFCAAAHMYGVVRMFRGFVYDKAPLTSSVTLLLLLATTIGASLLSIVAVDHLTARRDAIDEECSTAIARAPAGNPGVEDNFWVLFILGLICGPALPACLRFAVEEERNGWKGRRAWRMAVAKK</sequence>
<dbReference type="GeneID" id="37042418"/>
<feature type="transmembrane region" description="Helical" evidence="1">
    <location>
        <begin position="166"/>
        <end position="187"/>
    </location>
</feature>
<dbReference type="Proteomes" id="UP000245768">
    <property type="component" value="Unassembled WGS sequence"/>
</dbReference>
<keyword evidence="1" id="KW-0472">Membrane</keyword>
<keyword evidence="3" id="KW-1185">Reference proteome</keyword>
<proteinExistence type="predicted"/>
<protein>
    <submittedName>
        <fullName evidence="2">Uncharacterized protein</fullName>
    </submittedName>
</protein>
<evidence type="ECO:0000256" key="1">
    <source>
        <dbReference type="SAM" id="Phobius"/>
    </source>
</evidence>
<dbReference type="EMBL" id="KZ819634">
    <property type="protein sequence ID" value="PWN93427.1"/>
    <property type="molecule type" value="Genomic_DNA"/>
</dbReference>